<reference evidence="1 2" key="1">
    <citation type="submission" date="2021-08" db="EMBL/GenBank/DDBJ databases">
        <title>Draft Genome Sequence of Phanerochaete sordida strain YK-624.</title>
        <authorList>
            <person name="Mori T."/>
            <person name="Dohra H."/>
            <person name="Suzuki T."/>
            <person name="Kawagishi H."/>
            <person name="Hirai H."/>
        </authorList>
    </citation>
    <scope>NUCLEOTIDE SEQUENCE [LARGE SCALE GENOMIC DNA]</scope>
    <source>
        <strain evidence="1 2">YK-624</strain>
    </source>
</reference>
<evidence type="ECO:0000313" key="1">
    <source>
        <dbReference type="EMBL" id="GJF00295.1"/>
    </source>
</evidence>
<sequence length="89" mass="9934">MTSTTGVRSLQGRTTTDDSLARDLEVARLRKPTRVYSLLVGHLAATNYDGRRRGHHSLFLAVLTKGRKSSEADIMLALHATWVLRQSLM</sequence>
<accession>A0A9P3GWU5</accession>
<evidence type="ECO:0000313" key="2">
    <source>
        <dbReference type="Proteomes" id="UP000703269"/>
    </source>
</evidence>
<gene>
    <name evidence="1" type="ORF">PsYK624_165790</name>
</gene>
<keyword evidence="2" id="KW-1185">Reference proteome</keyword>
<protein>
    <submittedName>
        <fullName evidence="1">Uncharacterized protein</fullName>
    </submittedName>
</protein>
<dbReference type="Proteomes" id="UP000703269">
    <property type="component" value="Unassembled WGS sequence"/>
</dbReference>
<proteinExistence type="predicted"/>
<dbReference type="EMBL" id="BPQB01000144">
    <property type="protein sequence ID" value="GJF00295.1"/>
    <property type="molecule type" value="Genomic_DNA"/>
</dbReference>
<dbReference type="AlphaFoldDB" id="A0A9P3GWU5"/>
<organism evidence="1 2">
    <name type="scientific">Phanerochaete sordida</name>
    <dbReference type="NCBI Taxonomy" id="48140"/>
    <lineage>
        <taxon>Eukaryota</taxon>
        <taxon>Fungi</taxon>
        <taxon>Dikarya</taxon>
        <taxon>Basidiomycota</taxon>
        <taxon>Agaricomycotina</taxon>
        <taxon>Agaricomycetes</taxon>
        <taxon>Polyporales</taxon>
        <taxon>Phanerochaetaceae</taxon>
        <taxon>Phanerochaete</taxon>
    </lineage>
</organism>
<name>A0A9P3GWU5_9APHY</name>
<comment type="caution">
    <text evidence="1">The sequence shown here is derived from an EMBL/GenBank/DDBJ whole genome shotgun (WGS) entry which is preliminary data.</text>
</comment>